<dbReference type="InterPro" id="IPR001753">
    <property type="entry name" value="Enoyl-CoA_hydra/iso"/>
</dbReference>
<comment type="similarity">
    <text evidence="1">Belongs to the enoyl-CoA hydratase/isomerase family.</text>
</comment>
<dbReference type="GO" id="GO:0003824">
    <property type="term" value="F:catalytic activity"/>
    <property type="evidence" value="ECO:0007669"/>
    <property type="project" value="UniProtKB-ARBA"/>
</dbReference>
<organism evidence="2 3">
    <name type="scientific">Rhodothalassium salexigens DSM 2132</name>
    <dbReference type="NCBI Taxonomy" id="1188247"/>
    <lineage>
        <taxon>Bacteria</taxon>
        <taxon>Pseudomonadati</taxon>
        <taxon>Pseudomonadota</taxon>
        <taxon>Alphaproteobacteria</taxon>
        <taxon>Rhodothalassiales</taxon>
        <taxon>Rhodothalassiaceae</taxon>
        <taxon>Rhodothalassium</taxon>
    </lineage>
</organism>
<dbReference type="RefSeq" id="WP_132708249.1">
    <property type="nucleotide sequence ID" value="NZ_JACIGF010000004.1"/>
</dbReference>
<dbReference type="InParanoid" id="A0A4R2PMT0"/>
<dbReference type="PANTHER" id="PTHR43459">
    <property type="entry name" value="ENOYL-COA HYDRATASE"/>
    <property type="match status" value="1"/>
</dbReference>
<dbReference type="AlphaFoldDB" id="A0A4R2PMT0"/>
<evidence type="ECO:0000313" key="2">
    <source>
        <dbReference type="EMBL" id="TCP35355.1"/>
    </source>
</evidence>
<dbReference type="InterPro" id="IPR029045">
    <property type="entry name" value="ClpP/crotonase-like_dom_sf"/>
</dbReference>
<dbReference type="EMBL" id="SLXO01000004">
    <property type="protein sequence ID" value="TCP35355.1"/>
    <property type="molecule type" value="Genomic_DNA"/>
</dbReference>
<dbReference type="OrthoDB" id="9807606at2"/>
<dbReference type="Pfam" id="PF00378">
    <property type="entry name" value="ECH_1"/>
    <property type="match status" value="1"/>
</dbReference>
<proteinExistence type="inferred from homology"/>
<dbReference type="Proteomes" id="UP000295399">
    <property type="component" value="Unassembled WGS sequence"/>
</dbReference>
<protein>
    <submittedName>
        <fullName evidence="2">Enoyl-CoA hydratase</fullName>
    </submittedName>
</protein>
<name>A0A4R2PMT0_RHOSA</name>
<dbReference type="SUPFAM" id="SSF52096">
    <property type="entry name" value="ClpP/crotonase"/>
    <property type="match status" value="1"/>
</dbReference>
<dbReference type="InterPro" id="IPR014748">
    <property type="entry name" value="Enoyl-CoA_hydra_C"/>
</dbReference>
<sequence>MALGRDYQRLRFERAGRVLTVTIDTPGAMNPVDGRLHQELAALFPDLGADPDSDVIVLTGAEPGFCAGGDMAWFQAMIDEPGRFRAIAADAKRIILGALEMEKPVVCRMNGPAAGLGASLALLCDIIVAADTASIGDPHVKMGLVAGDGGALLWPQIIGYPRAKELLLTGDMVAAPRAAEIGLINDAVPAAALDDRVDALTAKLAGGARWAQRWTKAAINLPLRDLANQISEAAIAYEMITQASPDHGEAVAAFADRRPPRFTGG</sequence>
<dbReference type="PANTHER" id="PTHR43459:SF3">
    <property type="entry name" value="ENOYL-COA HYDRATASE ECHA15 (ENOYL HYDRASE) (UNSATURATED ACYL-COA HYDRATASE) (CROTONASE)-RELATED"/>
    <property type="match status" value="1"/>
</dbReference>
<accession>A0A4R2PMT0</accession>
<keyword evidence="3" id="KW-1185">Reference proteome</keyword>
<dbReference type="Gene3D" id="3.90.226.10">
    <property type="entry name" value="2-enoyl-CoA Hydratase, Chain A, domain 1"/>
    <property type="match status" value="1"/>
</dbReference>
<evidence type="ECO:0000313" key="3">
    <source>
        <dbReference type="Proteomes" id="UP000295399"/>
    </source>
</evidence>
<comment type="caution">
    <text evidence="2">The sequence shown here is derived from an EMBL/GenBank/DDBJ whole genome shotgun (WGS) entry which is preliminary data.</text>
</comment>
<reference evidence="2 3" key="1">
    <citation type="submission" date="2019-03" db="EMBL/GenBank/DDBJ databases">
        <title>Genomic Encyclopedia of Type Strains, Phase IV (KMG-IV): sequencing the most valuable type-strain genomes for metagenomic binning, comparative biology and taxonomic classification.</title>
        <authorList>
            <person name="Goeker M."/>
        </authorList>
    </citation>
    <scope>NUCLEOTIDE SEQUENCE [LARGE SCALE GENOMIC DNA]</scope>
    <source>
        <strain evidence="2 3">DSM 2132</strain>
    </source>
</reference>
<dbReference type="Gene3D" id="1.10.12.10">
    <property type="entry name" value="Lyase 2-enoyl-coa Hydratase, Chain A, domain 2"/>
    <property type="match status" value="1"/>
</dbReference>
<dbReference type="CDD" id="cd06558">
    <property type="entry name" value="crotonase-like"/>
    <property type="match status" value="1"/>
</dbReference>
<gene>
    <name evidence="2" type="ORF">EV659_104207</name>
</gene>
<evidence type="ECO:0000256" key="1">
    <source>
        <dbReference type="ARBA" id="ARBA00005254"/>
    </source>
</evidence>